<dbReference type="Gene3D" id="3.40.50.880">
    <property type="match status" value="1"/>
</dbReference>
<dbReference type="Proteomes" id="UP000008738">
    <property type="component" value="Chromosome"/>
</dbReference>
<gene>
    <name evidence="12" type="primary">pyrG</name>
    <name evidence="12" type="ordered locus">SRH_00555</name>
</gene>
<dbReference type="InterPro" id="IPR004468">
    <property type="entry name" value="CTP_synthase"/>
</dbReference>
<keyword evidence="8" id="KW-0665">Pyrimidine biosynthesis</keyword>
<reference evidence="12 13" key="1">
    <citation type="journal article" date="2011" name="J. Bacteriol.">
        <title>Genome analysis of a Mycoplasma hyorhinis strain derived from a primary human melanoma cell line.</title>
        <authorList>
            <person name="Kornspan J.D."/>
            <person name="Lysnyansky I."/>
            <person name="Kahan T."/>
            <person name="Herrmann R."/>
            <person name="Rottem S."/>
            <person name="Nir-Paz R."/>
        </authorList>
    </citation>
    <scope>NUCLEOTIDE SEQUENCE [LARGE SCALE GENOMIC DNA]</scope>
    <source>
        <strain evidence="12 13">MCLD</strain>
    </source>
</reference>
<dbReference type="NCBIfam" id="TIGR00337">
    <property type="entry name" value="PyrG"/>
    <property type="match status" value="1"/>
</dbReference>
<keyword evidence="13" id="KW-1185">Reference proteome</keyword>
<keyword evidence="7" id="KW-0315">Glutamine amidotransferase</keyword>
<comment type="catalytic activity">
    <reaction evidence="9">
        <text>UTP + L-glutamine + ATP + H2O = CTP + L-glutamate + ADP + phosphate + 2 H(+)</text>
        <dbReference type="Rhea" id="RHEA:26426"/>
        <dbReference type="ChEBI" id="CHEBI:15377"/>
        <dbReference type="ChEBI" id="CHEBI:15378"/>
        <dbReference type="ChEBI" id="CHEBI:29985"/>
        <dbReference type="ChEBI" id="CHEBI:30616"/>
        <dbReference type="ChEBI" id="CHEBI:37563"/>
        <dbReference type="ChEBI" id="CHEBI:43474"/>
        <dbReference type="ChEBI" id="CHEBI:46398"/>
        <dbReference type="ChEBI" id="CHEBI:58359"/>
        <dbReference type="ChEBI" id="CHEBI:456216"/>
        <dbReference type="EC" id="6.3.4.2"/>
    </reaction>
</comment>
<evidence type="ECO:0000256" key="4">
    <source>
        <dbReference type="ARBA" id="ARBA00022598"/>
    </source>
</evidence>
<evidence type="ECO:0000256" key="6">
    <source>
        <dbReference type="ARBA" id="ARBA00022840"/>
    </source>
</evidence>
<dbReference type="PANTHER" id="PTHR11550:SF0">
    <property type="entry name" value="CTP SYNTHASE-RELATED"/>
    <property type="match status" value="1"/>
</dbReference>
<keyword evidence="4 12" id="KW-0436">Ligase</keyword>
<dbReference type="InterPro" id="IPR027417">
    <property type="entry name" value="P-loop_NTPase"/>
</dbReference>
<dbReference type="SUPFAM" id="SSF52317">
    <property type="entry name" value="Class I glutamine amidotransferase-like"/>
    <property type="match status" value="1"/>
</dbReference>
<evidence type="ECO:0000256" key="9">
    <source>
        <dbReference type="ARBA" id="ARBA00047781"/>
    </source>
</evidence>
<dbReference type="InterPro" id="IPR017456">
    <property type="entry name" value="CTP_synthase_N"/>
</dbReference>
<name>A0ABM5M4Z8_MESHM</name>
<evidence type="ECO:0000256" key="1">
    <source>
        <dbReference type="ARBA" id="ARBA00005171"/>
    </source>
</evidence>
<dbReference type="Pfam" id="PF00117">
    <property type="entry name" value="GATase"/>
    <property type="match status" value="1"/>
</dbReference>
<dbReference type="Pfam" id="PF06418">
    <property type="entry name" value="CTP_synth_N"/>
    <property type="match status" value="1"/>
</dbReference>
<dbReference type="SUPFAM" id="SSF52540">
    <property type="entry name" value="P-loop containing nucleoside triphosphate hydrolases"/>
    <property type="match status" value="1"/>
</dbReference>
<feature type="domain" description="CTP synthase N-terminal" evidence="11">
    <location>
        <begin position="3"/>
        <end position="267"/>
    </location>
</feature>
<evidence type="ECO:0000256" key="5">
    <source>
        <dbReference type="ARBA" id="ARBA00022741"/>
    </source>
</evidence>
<dbReference type="InterPro" id="IPR033828">
    <property type="entry name" value="GATase1_CTP_Synthase"/>
</dbReference>
<keyword evidence="6" id="KW-0067">ATP-binding</keyword>
<dbReference type="InterPro" id="IPR029062">
    <property type="entry name" value="Class_I_gatase-like"/>
</dbReference>
<dbReference type="GO" id="GO:0003883">
    <property type="term" value="F:CTP synthase activity"/>
    <property type="evidence" value="ECO:0007669"/>
    <property type="project" value="UniProtKB-EC"/>
</dbReference>
<dbReference type="Gene3D" id="3.40.50.300">
    <property type="entry name" value="P-loop containing nucleotide triphosphate hydrolases"/>
    <property type="match status" value="1"/>
</dbReference>
<evidence type="ECO:0000256" key="8">
    <source>
        <dbReference type="ARBA" id="ARBA00022975"/>
    </source>
</evidence>
<dbReference type="PROSITE" id="PS51273">
    <property type="entry name" value="GATASE_TYPE_1"/>
    <property type="match status" value="1"/>
</dbReference>
<evidence type="ECO:0000259" key="10">
    <source>
        <dbReference type="Pfam" id="PF00117"/>
    </source>
</evidence>
<evidence type="ECO:0000313" key="13">
    <source>
        <dbReference type="Proteomes" id="UP000008738"/>
    </source>
</evidence>
<dbReference type="NCBIfam" id="NF003792">
    <property type="entry name" value="PRK05380.1"/>
    <property type="match status" value="1"/>
</dbReference>
<protein>
    <recommendedName>
        <fullName evidence="3">CTP synthase (glutamine hydrolyzing)</fullName>
        <ecNumber evidence="3">6.3.4.2</ecNumber>
    </recommendedName>
</protein>
<evidence type="ECO:0000256" key="7">
    <source>
        <dbReference type="ARBA" id="ARBA00022962"/>
    </source>
</evidence>
<comment type="pathway">
    <text evidence="1">Pyrimidine metabolism; CTP biosynthesis via de novo pathway; CTP from UDP: step 2/2.</text>
</comment>
<sequence>MSKFIFVTGGVLSGIGKGIVVSSLGNLLKYRGYSVFIIKLDPYLNVDPGVLSPYEHGEVYVTEDGGETDLDLGHYERFTDENFSKDSNYTSGKILSKILEKERQGFYNGKTLQYIPHVSDEIINILKNVEKKYNTDFVLVEIGGTVGDIESNLFLYAISQMGYESDFENSYYVHLTYVPFLETSQDFKTKPTQFSVSKLHAMGIRPNMIFLRTHKELNKETAMKVAKASLLPIQNVVSIPDLKNVYEIPLYFEEKQVVQSILDYFKLEQRPADLTKWEEFESLYNAKKEETLKIMMLGKYTEFVDAYKSIVEALRICAVYNKLEVDLKFLDTTTSAKKQELNLENLKTADGVVILPGFGKRGFENKVRAAAFTKEHNIPTFGICLGMQAMTVAQARHKGIINANSKEFASDKDEVYVLDFNTKNGDKLQIGGTLRLEASEVEFKKDSLIAKIYKTDKTTERHRHRYEVVKEFVPILEDERFVFSAKHPQSELIEACEDPQHNFYIGVQYHPEFLARPLRPHPLFDSFLKAALKYKHSKKEAKLNN</sequence>
<dbReference type="PANTHER" id="PTHR11550">
    <property type="entry name" value="CTP SYNTHASE"/>
    <property type="match status" value="1"/>
</dbReference>
<dbReference type="EMBL" id="CP002669">
    <property type="protein sequence ID" value="AEC45680.1"/>
    <property type="molecule type" value="Genomic_DNA"/>
</dbReference>
<evidence type="ECO:0000256" key="3">
    <source>
        <dbReference type="ARBA" id="ARBA00012291"/>
    </source>
</evidence>
<dbReference type="CDD" id="cd01746">
    <property type="entry name" value="GATase1_CTP_Synthase"/>
    <property type="match status" value="1"/>
</dbReference>
<evidence type="ECO:0000256" key="2">
    <source>
        <dbReference type="ARBA" id="ARBA00007533"/>
    </source>
</evidence>
<dbReference type="CDD" id="cd03113">
    <property type="entry name" value="CTPS_N"/>
    <property type="match status" value="1"/>
</dbReference>
<evidence type="ECO:0000313" key="12">
    <source>
        <dbReference type="EMBL" id="AEC45680.1"/>
    </source>
</evidence>
<comment type="similarity">
    <text evidence="2">Belongs to the CTP synthase family.</text>
</comment>
<accession>A0ABM5M4Z8</accession>
<proteinExistence type="inferred from homology"/>
<dbReference type="EC" id="6.3.4.2" evidence="3"/>
<organism evidence="12 13">
    <name type="scientific">Mesomycoplasma hyorhinis (strain MCLD)</name>
    <name type="common">Mycoplasma hyorhinis</name>
    <dbReference type="NCBI Taxonomy" id="936139"/>
    <lineage>
        <taxon>Bacteria</taxon>
        <taxon>Bacillati</taxon>
        <taxon>Mycoplasmatota</taxon>
        <taxon>Mycoplasmoidales</taxon>
        <taxon>Metamycoplasmataceae</taxon>
        <taxon>Mesomycoplasma</taxon>
    </lineage>
</organism>
<evidence type="ECO:0000259" key="11">
    <source>
        <dbReference type="Pfam" id="PF06418"/>
    </source>
</evidence>
<feature type="domain" description="Glutamine amidotransferase" evidence="10">
    <location>
        <begin position="303"/>
        <end position="529"/>
    </location>
</feature>
<dbReference type="RefSeq" id="WP_014582545.1">
    <property type="nucleotide sequence ID" value="NC_017519.1"/>
</dbReference>
<keyword evidence="5" id="KW-0547">Nucleotide-binding</keyword>
<dbReference type="InterPro" id="IPR017926">
    <property type="entry name" value="GATASE"/>
</dbReference>